<organism evidence="2">
    <name type="scientific">uncultured Craurococcus sp</name>
    <dbReference type="NCBI Taxonomy" id="1135998"/>
    <lineage>
        <taxon>Bacteria</taxon>
        <taxon>Pseudomonadati</taxon>
        <taxon>Pseudomonadota</taxon>
        <taxon>Alphaproteobacteria</taxon>
        <taxon>Acetobacterales</taxon>
        <taxon>Acetobacteraceae</taxon>
        <taxon>Craurococcus</taxon>
        <taxon>environmental samples</taxon>
    </lineage>
</organism>
<feature type="compositionally biased region" description="Basic and acidic residues" evidence="1">
    <location>
        <begin position="73"/>
        <end position="82"/>
    </location>
</feature>
<gene>
    <name evidence="2" type="ORF">AVDCRST_MAG27-3047</name>
</gene>
<dbReference type="EMBL" id="CADCTD010000144">
    <property type="protein sequence ID" value="CAA9271054.1"/>
    <property type="molecule type" value="Genomic_DNA"/>
</dbReference>
<sequence>AVQTLRWQDPSPPRRHRRCRRQPSPVAQRHHRPQAPLPGCRPARQRHDLPHGRGLPRLRRRSHRLPRRLCPARAERRRTPGL</sequence>
<evidence type="ECO:0000313" key="2">
    <source>
        <dbReference type="EMBL" id="CAA9271054.1"/>
    </source>
</evidence>
<name>A0A6J4J874_9PROT</name>
<protein>
    <submittedName>
        <fullName evidence="2">Uncharacterized protein</fullName>
    </submittedName>
</protein>
<reference evidence="2" key="1">
    <citation type="submission" date="2020-02" db="EMBL/GenBank/DDBJ databases">
        <authorList>
            <person name="Meier V. D."/>
        </authorList>
    </citation>
    <scope>NUCLEOTIDE SEQUENCE</scope>
    <source>
        <strain evidence="2">AVDCRST_MAG27</strain>
    </source>
</reference>
<feature type="non-terminal residue" evidence="2">
    <location>
        <position position="82"/>
    </location>
</feature>
<accession>A0A6J4J874</accession>
<feature type="region of interest" description="Disordered" evidence="1">
    <location>
        <begin position="1"/>
        <end position="82"/>
    </location>
</feature>
<dbReference type="AlphaFoldDB" id="A0A6J4J874"/>
<proteinExistence type="predicted"/>
<evidence type="ECO:0000256" key="1">
    <source>
        <dbReference type="SAM" id="MobiDB-lite"/>
    </source>
</evidence>
<feature type="non-terminal residue" evidence="2">
    <location>
        <position position="1"/>
    </location>
</feature>
<feature type="compositionally biased region" description="Basic residues" evidence="1">
    <location>
        <begin position="54"/>
        <end position="67"/>
    </location>
</feature>